<keyword evidence="2" id="KW-0560">Oxidoreductase</keyword>
<evidence type="ECO:0000313" key="2">
    <source>
        <dbReference type="EMBL" id="ABA74794.1"/>
    </source>
</evidence>
<dbReference type="EMBL" id="CP000094">
    <property type="protein sequence ID" value="ABA74794.1"/>
    <property type="molecule type" value="Genomic_DNA"/>
</dbReference>
<name>Q3KBR0_PSEPF</name>
<dbReference type="AlphaFoldDB" id="Q3KBR0"/>
<reference evidence="2 3" key="1">
    <citation type="journal article" date="2009" name="Genome Biol.">
        <title>Genomic and genetic analyses of diversity and plant interactions of Pseudomonas fluorescens.</title>
        <authorList>
            <person name="Silby M.W."/>
            <person name="Cerdeno-Tarraga A.M."/>
            <person name="Vernikos G.S."/>
            <person name="Giddens S.R."/>
            <person name="Jackson R.W."/>
            <person name="Preston G.M."/>
            <person name="Zhang X.X."/>
            <person name="Moon C.D."/>
            <person name="Gehrig S.M."/>
            <person name="Godfrey S.A."/>
            <person name="Knight C.G."/>
            <person name="Malone J.G."/>
            <person name="Robinson Z."/>
            <person name="Spiers A.J."/>
            <person name="Harris S."/>
            <person name="Challis G.L."/>
            <person name="Yaxley A.M."/>
            <person name="Harris D."/>
            <person name="Seeger K."/>
            <person name="Murphy L."/>
            <person name="Rutter S."/>
            <person name="Squares R."/>
            <person name="Quail M.A."/>
            <person name="Saunders E."/>
            <person name="Mavromatis K."/>
            <person name="Brettin T.S."/>
            <person name="Bentley S.D."/>
            <person name="Hothersall J."/>
            <person name="Stephens E."/>
            <person name="Thomas C.M."/>
            <person name="Parkhill J."/>
            <person name="Levy S.B."/>
            <person name="Rainey P.B."/>
            <person name="Thomson N.R."/>
        </authorList>
    </citation>
    <scope>NUCLEOTIDE SEQUENCE [LARGE SCALE GENOMIC DNA]</scope>
    <source>
        <strain evidence="2 3">Pf0-1</strain>
    </source>
</reference>
<dbReference type="SUPFAM" id="SSF54909">
    <property type="entry name" value="Dimeric alpha+beta barrel"/>
    <property type="match status" value="1"/>
</dbReference>
<dbReference type="PROSITE" id="PS51725">
    <property type="entry name" value="ABM"/>
    <property type="match status" value="1"/>
</dbReference>
<dbReference type="Proteomes" id="UP000002704">
    <property type="component" value="Chromosome"/>
</dbReference>
<dbReference type="GO" id="GO:0004497">
    <property type="term" value="F:monooxygenase activity"/>
    <property type="evidence" value="ECO:0007669"/>
    <property type="project" value="UniProtKB-KW"/>
</dbReference>
<evidence type="ECO:0000313" key="3">
    <source>
        <dbReference type="Proteomes" id="UP000002704"/>
    </source>
</evidence>
<dbReference type="HOGENOM" id="CLU_127577_0_0_6"/>
<dbReference type="InterPro" id="IPR011008">
    <property type="entry name" value="Dimeric_a/b-barrel"/>
</dbReference>
<accession>Q3KBR0</accession>
<dbReference type="KEGG" id="pfo:Pfl01_3056"/>
<feature type="domain" description="ABM" evidence="1">
    <location>
        <begin position="47"/>
        <end position="137"/>
    </location>
</feature>
<dbReference type="InterPro" id="IPR007138">
    <property type="entry name" value="ABM_dom"/>
</dbReference>
<keyword evidence="2" id="KW-0503">Monooxygenase</keyword>
<proteinExistence type="predicted"/>
<dbReference type="eggNOG" id="COG2329">
    <property type="taxonomic scope" value="Bacteria"/>
</dbReference>
<sequence length="145" mass="15871">MRSSSIDHANFDFTIEESATMEVLKKFKPLDDKFPLERQLGISAAPIVLINIFTVGSADEAGFLDAFKAAGETLKKQPGFISTQLHRAIGDSPTFLNYVVWESTETLRDAFARPEFVAKVSAYPSSVVATPHLFQKVAVPGFCTA</sequence>
<protein>
    <submittedName>
        <fullName evidence="2">Putative monooxygenase</fullName>
    </submittedName>
</protein>
<organism evidence="2 3">
    <name type="scientific">Pseudomonas fluorescens (strain Pf0-1)</name>
    <dbReference type="NCBI Taxonomy" id="205922"/>
    <lineage>
        <taxon>Bacteria</taxon>
        <taxon>Pseudomonadati</taxon>
        <taxon>Pseudomonadota</taxon>
        <taxon>Gammaproteobacteria</taxon>
        <taxon>Pseudomonadales</taxon>
        <taxon>Pseudomonadaceae</taxon>
        <taxon>Pseudomonas</taxon>
    </lineage>
</organism>
<dbReference type="Gene3D" id="3.30.70.100">
    <property type="match status" value="1"/>
</dbReference>
<gene>
    <name evidence="2" type="ordered locus">Pfl01_3056</name>
</gene>
<dbReference type="Pfam" id="PF03992">
    <property type="entry name" value="ABM"/>
    <property type="match status" value="1"/>
</dbReference>
<evidence type="ECO:0000259" key="1">
    <source>
        <dbReference type="PROSITE" id="PS51725"/>
    </source>
</evidence>